<protein>
    <recommendedName>
        <fullName evidence="3">DUF3572 domain-containing protein</fullName>
    </recommendedName>
</protein>
<evidence type="ECO:0000313" key="2">
    <source>
        <dbReference type="Proteomes" id="UP000236884"/>
    </source>
</evidence>
<dbReference type="KEGG" id="vgo:GJW-30_1_02748"/>
<dbReference type="AlphaFoldDB" id="A0A0S3PWF9"/>
<keyword evidence="2" id="KW-1185">Reference proteome</keyword>
<reference evidence="1 2" key="1">
    <citation type="submission" date="2015-08" db="EMBL/GenBank/DDBJ databases">
        <title>Investigation of the bacterial diversity of lava forest soil.</title>
        <authorList>
            <person name="Lee J.S."/>
        </authorList>
    </citation>
    <scope>NUCLEOTIDE SEQUENCE [LARGE SCALE GENOMIC DNA]</scope>
    <source>
        <strain evidence="1 2">GJW-30</strain>
    </source>
</reference>
<evidence type="ECO:0008006" key="3">
    <source>
        <dbReference type="Google" id="ProtNLM"/>
    </source>
</evidence>
<sequence length="100" mass="10500">MRGKTTVLTVEGAEKIAISALIYVAGDDELCQRFLSLTGMTPQTLRTAAADPGFLSAVLDFVAAHEPTLTAFASHAGIQPGEVDSARHTLGGGNWERETA</sequence>
<evidence type="ECO:0000313" key="1">
    <source>
        <dbReference type="EMBL" id="BAT60212.1"/>
    </source>
</evidence>
<dbReference type="Pfam" id="PF12096">
    <property type="entry name" value="DUF3572"/>
    <property type="match status" value="1"/>
</dbReference>
<organism evidence="1 2">
    <name type="scientific">Variibacter gotjawalensis</name>
    <dbReference type="NCBI Taxonomy" id="1333996"/>
    <lineage>
        <taxon>Bacteria</taxon>
        <taxon>Pseudomonadati</taxon>
        <taxon>Pseudomonadota</taxon>
        <taxon>Alphaproteobacteria</taxon>
        <taxon>Hyphomicrobiales</taxon>
        <taxon>Nitrobacteraceae</taxon>
        <taxon>Variibacter</taxon>
    </lineage>
</organism>
<accession>A0A0S3PWF9</accession>
<dbReference type="Proteomes" id="UP000236884">
    <property type="component" value="Chromosome"/>
</dbReference>
<dbReference type="OrthoDB" id="7356934at2"/>
<proteinExistence type="predicted"/>
<dbReference type="RefSeq" id="WP_096358829.1">
    <property type="nucleotide sequence ID" value="NZ_AP014946.1"/>
</dbReference>
<dbReference type="InterPro" id="IPR021955">
    <property type="entry name" value="DUF3572"/>
</dbReference>
<dbReference type="EMBL" id="AP014946">
    <property type="protein sequence ID" value="BAT60212.1"/>
    <property type="molecule type" value="Genomic_DNA"/>
</dbReference>
<name>A0A0S3PWF9_9BRAD</name>
<gene>
    <name evidence="1" type="ORF">GJW-30_1_02748</name>
</gene>